<name>A0ABR8JTK7_9BACT</name>
<feature type="domain" description="UspA" evidence="2">
    <location>
        <begin position="207"/>
        <end position="271"/>
    </location>
</feature>
<sequence length="293" mass="31313">MVPNLVVLTDFSLAAERARSYAAVLAAPLKAELHLVHVFLPMPIGTEYGMVVPVMDDKYVPAAGRCLQHVADVMPVPATAEILESDWPSAIEEVLAKYQPMLVVAGLTATSNFLEEWFSNRAVALPHQMGCPLLLVPEHLPDAALHPPHRLALAVEDRPFRLAATTKVVRPLLDSLDLEPVAVTVLPDEERTGGWDGLRAAQHSGLTAGAATCGLHKVVSNLPGSGILEAVSDLHADAVALLDQGHGWAHKLFSGSVISYVLRHTHVPVLLLSAQVLDAEPAPVETLAFTPTN</sequence>
<gene>
    <name evidence="3" type="ORF">IC234_02820</name>
</gene>
<dbReference type="PANTHER" id="PTHR46268:SF6">
    <property type="entry name" value="UNIVERSAL STRESS PROTEIN UP12"/>
    <property type="match status" value="1"/>
</dbReference>
<dbReference type="RefSeq" id="WP_190922306.1">
    <property type="nucleotide sequence ID" value="NZ_JACXAC010000001.1"/>
</dbReference>
<reference evidence="3 4" key="1">
    <citation type="submission" date="2020-09" db="EMBL/GenBank/DDBJ databases">
        <authorList>
            <person name="Kim M.K."/>
        </authorList>
    </citation>
    <scope>NUCLEOTIDE SEQUENCE [LARGE SCALE GENOMIC DNA]</scope>
    <source>
        <strain evidence="3 4">BT189</strain>
    </source>
</reference>
<dbReference type="Gene3D" id="3.40.50.620">
    <property type="entry name" value="HUPs"/>
    <property type="match status" value="2"/>
</dbReference>
<dbReference type="Pfam" id="PF00582">
    <property type="entry name" value="Usp"/>
    <property type="match status" value="2"/>
</dbReference>
<evidence type="ECO:0000313" key="3">
    <source>
        <dbReference type="EMBL" id="MBD2721044.1"/>
    </source>
</evidence>
<evidence type="ECO:0000259" key="2">
    <source>
        <dbReference type="Pfam" id="PF00582"/>
    </source>
</evidence>
<keyword evidence="4" id="KW-1185">Reference proteome</keyword>
<protein>
    <submittedName>
        <fullName evidence="3">Universal stress protein</fullName>
    </submittedName>
</protein>
<dbReference type="InterPro" id="IPR006016">
    <property type="entry name" value="UspA"/>
</dbReference>
<organism evidence="3 4">
    <name type="scientific">Hymenobacter armeniacus</name>
    <dbReference type="NCBI Taxonomy" id="2771358"/>
    <lineage>
        <taxon>Bacteria</taxon>
        <taxon>Pseudomonadati</taxon>
        <taxon>Bacteroidota</taxon>
        <taxon>Cytophagia</taxon>
        <taxon>Cytophagales</taxon>
        <taxon>Hymenobacteraceae</taxon>
        <taxon>Hymenobacter</taxon>
    </lineage>
</organism>
<proteinExistence type="inferred from homology"/>
<accession>A0ABR8JTK7</accession>
<dbReference type="Proteomes" id="UP000606003">
    <property type="component" value="Unassembled WGS sequence"/>
</dbReference>
<dbReference type="InterPro" id="IPR014729">
    <property type="entry name" value="Rossmann-like_a/b/a_fold"/>
</dbReference>
<evidence type="ECO:0000313" key="4">
    <source>
        <dbReference type="Proteomes" id="UP000606003"/>
    </source>
</evidence>
<comment type="caution">
    <text evidence="3">The sequence shown here is derived from an EMBL/GenBank/DDBJ whole genome shotgun (WGS) entry which is preliminary data.</text>
</comment>
<dbReference type="PANTHER" id="PTHR46268">
    <property type="entry name" value="STRESS RESPONSE PROTEIN NHAX"/>
    <property type="match status" value="1"/>
</dbReference>
<evidence type="ECO:0000256" key="1">
    <source>
        <dbReference type="ARBA" id="ARBA00008791"/>
    </source>
</evidence>
<comment type="similarity">
    <text evidence="1">Belongs to the universal stress protein A family.</text>
</comment>
<dbReference type="CDD" id="cd00293">
    <property type="entry name" value="USP-like"/>
    <property type="match status" value="1"/>
</dbReference>
<dbReference type="SUPFAM" id="SSF52402">
    <property type="entry name" value="Adenine nucleotide alpha hydrolases-like"/>
    <property type="match status" value="2"/>
</dbReference>
<feature type="domain" description="UspA" evidence="2">
    <location>
        <begin position="1"/>
        <end position="137"/>
    </location>
</feature>
<dbReference type="EMBL" id="JACXAC010000001">
    <property type="protein sequence ID" value="MBD2721044.1"/>
    <property type="molecule type" value="Genomic_DNA"/>
</dbReference>